<name>A0ACB9HH92_9ASTR</name>
<gene>
    <name evidence="1" type="ORF">L1987_37306</name>
</gene>
<evidence type="ECO:0000313" key="1">
    <source>
        <dbReference type="EMBL" id="KAI3794673.1"/>
    </source>
</evidence>
<sequence length="86" mass="9852">MDGLGSRKFRDPHFVERFRLGSLKEIERLKTLLGEEKIKFTDAAKEPKSGTLSNFTIHYIVDLYIPIKRGTFIEFRSGMFNVSAVG</sequence>
<accession>A0ACB9HH92</accession>
<organism evidence="1 2">
    <name type="scientific">Smallanthus sonchifolius</name>
    <dbReference type="NCBI Taxonomy" id="185202"/>
    <lineage>
        <taxon>Eukaryota</taxon>
        <taxon>Viridiplantae</taxon>
        <taxon>Streptophyta</taxon>
        <taxon>Embryophyta</taxon>
        <taxon>Tracheophyta</taxon>
        <taxon>Spermatophyta</taxon>
        <taxon>Magnoliopsida</taxon>
        <taxon>eudicotyledons</taxon>
        <taxon>Gunneridae</taxon>
        <taxon>Pentapetalae</taxon>
        <taxon>asterids</taxon>
        <taxon>campanulids</taxon>
        <taxon>Asterales</taxon>
        <taxon>Asteraceae</taxon>
        <taxon>Asteroideae</taxon>
        <taxon>Heliantheae alliance</taxon>
        <taxon>Millerieae</taxon>
        <taxon>Smallanthus</taxon>
    </lineage>
</organism>
<reference evidence="2" key="1">
    <citation type="journal article" date="2022" name="Mol. Ecol. Resour.">
        <title>The genomes of chicory, endive, great burdock and yacon provide insights into Asteraceae palaeo-polyploidization history and plant inulin production.</title>
        <authorList>
            <person name="Fan W."/>
            <person name="Wang S."/>
            <person name="Wang H."/>
            <person name="Wang A."/>
            <person name="Jiang F."/>
            <person name="Liu H."/>
            <person name="Zhao H."/>
            <person name="Xu D."/>
            <person name="Zhang Y."/>
        </authorList>
    </citation>
    <scope>NUCLEOTIDE SEQUENCE [LARGE SCALE GENOMIC DNA]</scope>
    <source>
        <strain evidence="2">cv. Yunnan</strain>
    </source>
</reference>
<comment type="caution">
    <text evidence="1">The sequence shown here is derived from an EMBL/GenBank/DDBJ whole genome shotgun (WGS) entry which is preliminary data.</text>
</comment>
<reference evidence="1 2" key="2">
    <citation type="journal article" date="2022" name="Mol. Ecol. Resour.">
        <title>The genomes of chicory, endive, great burdock and yacon provide insights into Asteraceae paleo-polyploidization history and plant inulin production.</title>
        <authorList>
            <person name="Fan W."/>
            <person name="Wang S."/>
            <person name="Wang H."/>
            <person name="Wang A."/>
            <person name="Jiang F."/>
            <person name="Liu H."/>
            <person name="Zhao H."/>
            <person name="Xu D."/>
            <person name="Zhang Y."/>
        </authorList>
    </citation>
    <scope>NUCLEOTIDE SEQUENCE [LARGE SCALE GENOMIC DNA]</scope>
    <source>
        <strain evidence="2">cv. Yunnan</strain>
        <tissue evidence="1">Leaves</tissue>
    </source>
</reference>
<evidence type="ECO:0000313" key="2">
    <source>
        <dbReference type="Proteomes" id="UP001056120"/>
    </source>
</evidence>
<protein>
    <submittedName>
        <fullName evidence="1">Uncharacterized protein</fullName>
    </submittedName>
</protein>
<dbReference type="EMBL" id="CM042029">
    <property type="protein sequence ID" value="KAI3794673.1"/>
    <property type="molecule type" value="Genomic_DNA"/>
</dbReference>
<proteinExistence type="predicted"/>
<keyword evidence="2" id="KW-1185">Reference proteome</keyword>
<dbReference type="Proteomes" id="UP001056120">
    <property type="component" value="Linkage Group LG12"/>
</dbReference>